<dbReference type="AlphaFoldDB" id="A0A560JDZ9"/>
<protein>
    <submittedName>
        <fullName evidence="5">Acetylornithine deacetylase/succinyl-diaminopimelate desuccinylase-like protein</fullName>
    </submittedName>
</protein>
<evidence type="ECO:0000256" key="2">
    <source>
        <dbReference type="ARBA" id="ARBA00022723"/>
    </source>
</evidence>
<dbReference type="RefSeq" id="WP_080137743.1">
    <property type="nucleotide sequence ID" value="NZ_LWIG01000024.1"/>
</dbReference>
<keyword evidence="3" id="KW-0378">Hydrolase</keyword>
<sequence>MDEDDVVRYLLKREEQIMERLCAFLRIPSVSTDPAFAEGMRKAQSFLLVWLESMGLRDVQLLDGSGHPAVYGAWEGAPGKPTILIYGHYDVMPPDPVEAWVSPAFEPTIRSGRLYARGASDVKGSTAIALETIEGFLKVRGACPVNIKVFLEGEEESGSASLRTIVDRFRPLLQADAMISADGGRASADIPTINVGCRGLVELEVSVKTAAKDLHSGRYGGAVRNAAHEMARIIATLHDERGAIAVPDLVAAVPELTSDAREQTARFPFDDGEFVREVGGLAHGEPGYSVREQLTLRPALDINGMWSGYIGTGSKTIIPNVAHAKLSLRTVPEQSIEHAVAALKAHLQSVTPQGVDLTIDDPGTGAEAFSLPSGHPLVICARKVLREATGKDPVLVRLGASVPITVIFEELLDVQTLMFGFNLPDEDVHAPNEFFHVASLAQGLSAWPRLLTALGEFDSGSFRQDERLQG</sequence>
<reference evidence="5 6" key="1">
    <citation type="submission" date="2019-06" db="EMBL/GenBank/DDBJ databases">
        <title>Genomic Encyclopedia of Type Strains, Phase IV (KMG-V): Genome sequencing to study the core and pangenomes of soil and plant-associated prokaryotes.</title>
        <authorList>
            <person name="Whitman W."/>
        </authorList>
    </citation>
    <scope>NUCLEOTIDE SEQUENCE [LARGE SCALE GENOMIC DNA]</scope>
    <source>
        <strain evidence="5 6">BR 10556</strain>
    </source>
</reference>
<dbReference type="InterPro" id="IPR011650">
    <property type="entry name" value="Peptidase_M20_dimer"/>
</dbReference>
<dbReference type="GO" id="GO:0008233">
    <property type="term" value="F:peptidase activity"/>
    <property type="evidence" value="ECO:0007669"/>
    <property type="project" value="UniProtKB-KW"/>
</dbReference>
<evidence type="ECO:0000256" key="1">
    <source>
        <dbReference type="ARBA" id="ARBA00022670"/>
    </source>
</evidence>
<evidence type="ECO:0000313" key="6">
    <source>
        <dbReference type="Proteomes" id="UP000315914"/>
    </source>
</evidence>
<feature type="domain" description="Peptidase M20 dimerisation" evidence="4">
    <location>
        <begin position="198"/>
        <end position="354"/>
    </location>
</feature>
<dbReference type="Pfam" id="PF07687">
    <property type="entry name" value="M20_dimer"/>
    <property type="match status" value="1"/>
</dbReference>
<dbReference type="InterPro" id="IPR002933">
    <property type="entry name" value="Peptidase_M20"/>
</dbReference>
<evidence type="ECO:0000259" key="4">
    <source>
        <dbReference type="Pfam" id="PF07687"/>
    </source>
</evidence>
<name>A0A560JDZ9_9BRAD</name>
<dbReference type="Gene3D" id="3.30.70.360">
    <property type="match status" value="1"/>
</dbReference>
<keyword evidence="6" id="KW-1185">Reference proteome</keyword>
<keyword evidence="2" id="KW-0479">Metal-binding</keyword>
<dbReference type="GO" id="GO:0046872">
    <property type="term" value="F:metal ion binding"/>
    <property type="evidence" value="ECO:0007669"/>
    <property type="project" value="UniProtKB-KW"/>
</dbReference>
<dbReference type="Gene3D" id="3.40.630.10">
    <property type="entry name" value="Zn peptidases"/>
    <property type="match status" value="1"/>
</dbReference>
<organism evidence="5 6">
    <name type="scientific">Bradyrhizobium sacchari</name>
    <dbReference type="NCBI Taxonomy" id="1399419"/>
    <lineage>
        <taxon>Bacteria</taxon>
        <taxon>Pseudomonadati</taxon>
        <taxon>Pseudomonadota</taxon>
        <taxon>Alphaproteobacteria</taxon>
        <taxon>Hyphomicrobiales</taxon>
        <taxon>Nitrobacteraceae</taxon>
        <taxon>Bradyrhizobium</taxon>
    </lineage>
</organism>
<evidence type="ECO:0000313" key="5">
    <source>
        <dbReference type="EMBL" id="TWB69441.1"/>
    </source>
</evidence>
<dbReference type="SUPFAM" id="SSF53187">
    <property type="entry name" value="Zn-dependent exopeptidases"/>
    <property type="match status" value="1"/>
</dbReference>
<dbReference type="PANTHER" id="PTHR43270:SF12">
    <property type="entry name" value="SUCCINYL-DIAMINOPIMELATE DESUCCINYLASE"/>
    <property type="match status" value="1"/>
</dbReference>
<dbReference type="Proteomes" id="UP000315914">
    <property type="component" value="Unassembled WGS sequence"/>
</dbReference>
<dbReference type="NCBIfam" id="NF006579">
    <property type="entry name" value="PRK09104.1"/>
    <property type="match status" value="1"/>
</dbReference>
<gene>
    <name evidence="5" type="ORF">FBZ95_10937</name>
</gene>
<dbReference type="STRING" id="1399419.A5906_01895"/>
<dbReference type="Pfam" id="PF01546">
    <property type="entry name" value="Peptidase_M20"/>
    <property type="match status" value="1"/>
</dbReference>
<dbReference type="EMBL" id="VITW01000009">
    <property type="protein sequence ID" value="TWB69441.1"/>
    <property type="molecule type" value="Genomic_DNA"/>
</dbReference>
<evidence type="ECO:0000256" key="3">
    <source>
        <dbReference type="ARBA" id="ARBA00022801"/>
    </source>
</evidence>
<dbReference type="GO" id="GO:0006508">
    <property type="term" value="P:proteolysis"/>
    <property type="evidence" value="ECO:0007669"/>
    <property type="project" value="UniProtKB-KW"/>
</dbReference>
<accession>A0A560JDZ9</accession>
<dbReference type="NCBIfam" id="NF005914">
    <property type="entry name" value="PRK07907.1"/>
    <property type="match status" value="1"/>
</dbReference>
<keyword evidence="1" id="KW-0645">Protease</keyword>
<comment type="caution">
    <text evidence="5">The sequence shown here is derived from an EMBL/GenBank/DDBJ whole genome shotgun (WGS) entry which is preliminary data.</text>
</comment>
<proteinExistence type="predicted"/>
<dbReference type="OrthoDB" id="9761532at2"/>
<dbReference type="InterPro" id="IPR051458">
    <property type="entry name" value="Cyt/Met_Dipeptidase"/>
</dbReference>
<dbReference type="PANTHER" id="PTHR43270">
    <property type="entry name" value="BETA-ALA-HIS DIPEPTIDASE"/>
    <property type="match status" value="1"/>
</dbReference>